<feature type="domain" description="SLH" evidence="6">
    <location>
        <begin position="1161"/>
        <end position="1224"/>
    </location>
</feature>
<comment type="caution">
    <text evidence="8">The sequence shown here is derived from an EMBL/GenBank/DDBJ whole genome shotgun (WGS) entry which is preliminary data.</text>
</comment>
<dbReference type="Pfam" id="PF03425">
    <property type="entry name" value="CBM_11"/>
    <property type="match status" value="1"/>
</dbReference>
<dbReference type="RefSeq" id="WP_377489176.1">
    <property type="nucleotide sequence ID" value="NZ_JBHMDO010000003.1"/>
</dbReference>
<evidence type="ECO:0000256" key="2">
    <source>
        <dbReference type="ARBA" id="ARBA00022801"/>
    </source>
</evidence>
<dbReference type="Gene3D" id="2.60.120.260">
    <property type="entry name" value="Galactose-binding domain-like"/>
    <property type="match status" value="2"/>
</dbReference>
<feature type="compositionally biased region" description="Low complexity" evidence="5">
    <location>
        <begin position="974"/>
        <end position="987"/>
    </location>
</feature>
<dbReference type="PROSITE" id="PS51272">
    <property type="entry name" value="SLH"/>
    <property type="match status" value="3"/>
</dbReference>
<organism evidence="8 9">
    <name type="scientific">Paenibacillus aurantiacus</name>
    <dbReference type="NCBI Taxonomy" id="1936118"/>
    <lineage>
        <taxon>Bacteria</taxon>
        <taxon>Bacillati</taxon>
        <taxon>Bacillota</taxon>
        <taxon>Bacilli</taxon>
        <taxon>Bacillales</taxon>
        <taxon>Paenibacillaceae</taxon>
        <taxon>Paenibacillus</taxon>
    </lineage>
</organism>
<evidence type="ECO:0000256" key="1">
    <source>
        <dbReference type="ARBA" id="ARBA00007754"/>
    </source>
</evidence>
<dbReference type="PROSITE" id="PS51764">
    <property type="entry name" value="GH26"/>
    <property type="match status" value="1"/>
</dbReference>
<dbReference type="InterPro" id="IPR001119">
    <property type="entry name" value="SLH_dom"/>
</dbReference>
<accession>A0ABV5KHU8</accession>
<name>A0ABV5KHU8_9BACL</name>
<dbReference type="InterPro" id="IPR017853">
    <property type="entry name" value="GH"/>
</dbReference>
<dbReference type="SUPFAM" id="SSF49785">
    <property type="entry name" value="Galactose-binding domain-like"/>
    <property type="match status" value="3"/>
</dbReference>
<sequence>MSRKKVQRKISAIMAFVLTFSLLLSFGSLNRVSAAEAGNLVVNAGFENDLDGWNAGDSGKFSRSTEQFRTGAASLKITSSSQDWNSFASNAITVLPDTDYTLTFYGKGSGNAVYKVLSGDWSQALAEGTTSNTESDWTQVTKSFHTGSQSAIVIYLSDSASNAFFDDFSLTKAPTVPLNGDFESGDLTNWNAGASTKFTVTQTEKHSGEYGLKVTSASQDWNSVTTTLPVQTDTNYTLAFYGKGSGNSWIKILTSDWSQTLAEKGTENTSSEWTKQEIKFNSGTNTSLVLYMSDTSGDTYYDDFVLTKTMTAPSAEVDPLNGRPAISMDGFELNPVDLVDGNATAETRSLYAYLRNTAGSYMMFGHQNDITESVVKDAPGGSDTYGAVGAYPAIIGLGMSMNTASLIETAKLIHAKNGIITIEDHMPNFTSGGSFNDMTPTVEHILPGGKDNAKFLERLDALAEVAKGAVDGDGKLIPIIYRPFHENSGMWFWWGASNTTKSEFIRLWRYTVEYLRDVKGVNNLLYAYSPNGHFTDETDYLSRYPGDDYVDILGFDMYNDNPQYGSGWMEATLKDAQIAVGLAEDRGKVAAFTEAGLRWDGANGLKLSGNTMPDWYMVLHDTLMKDPIAKKIAYMMTWRNEYPGDGNAPSHFWVPFRNHPVYGNHEMLFDFVKFYNLDDVLFADRMAGQYGLNVEGLEKEPSGYLMAPGTKETVKGTYKLKTKVHNYGVNVTSVQFELGDVKTPLTATLTSDGYYTAAWDTTSHAEGPLTVKTIITLADGTVISDQANVTVQNTDAPAGDAALVDDFESYAGDSGLLREAWLRNGNGDMNTITVEPSPFHANQGSAMKFVYNLGASGYTGVAKTINADWSSGKGVELWFKGDGLEQDILFQLSSGSGSFEAHLNDFEPFDKTSTEPQKLTIPFDQFKPKSGGVLNPADMKAFAIYVNAVNGAKVTNSALYLDDIRNYADPVVPGNGNSNGQTSGNNSAVSAPSITPTTLENGVVVAKQGKEQKSVTVELAQLEGRPLEVQAAKVSVTVRPSVIQSLIKSAGDVKDAVIIVESSPEAAVPTLKSEEKLAGPLLNITVTLQTKDGSRYTAEQVNGGIELAMSYEEDADPELVGIYYYDQKSGAWAYIGGSVDAASRTVSASLNHLSPYAVLQYTKAFRDVSESHWSYRALKVLASKHVVTGINEDAFAPSTAISRAEFIAMLARAFKLPVSELGDAAYSDLNPHAWYAGFMTAAADAGWIVGDASKHVQPDKAITRAEMAVILGRALKFETDGTTVTFIDSAKIPQWAIPYVSAAQAAGLMQGMGGGRFMPDHAATRAEAAMVIYNALSR</sequence>
<dbReference type="Pfam" id="PF02156">
    <property type="entry name" value="Glyco_hydro_26"/>
    <property type="match status" value="1"/>
</dbReference>
<dbReference type="Pfam" id="PF00395">
    <property type="entry name" value="SLH"/>
    <property type="match status" value="3"/>
</dbReference>
<evidence type="ECO:0000259" key="7">
    <source>
        <dbReference type="PROSITE" id="PS51764"/>
    </source>
</evidence>
<dbReference type="PANTHER" id="PTHR40079">
    <property type="entry name" value="MANNAN ENDO-1,4-BETA-MANNOSIDASE E-RELATED"/>
    <property type="match status" value="1"/>
</dbReference>
<dbReference type="InterPro" id="IPR003305">
    <property type="entry name" value="CenC_carb-bd"/>
</dbReference>
<dbReference type="InterPro" id="IPR000805">
    <property type="entry name" value="Glyco_hydro_26"/>
</dbReference>
<evidence type="ECO:0000256" key="5">
    <source>
        <dbReference type="SAM" id="MobiDB-lite"/>
    </source>
</evidence>
<dbReference type="GO" id="GO:0016787">
    <property type="term" value="F:hydrolase activity"/>
    <property type="evidence" value="ECO:0007669"/>
    <property type="project" value="UniProtKB-KW"/>
</dbReference>
<keyword evidence="2 4" id="KW-0378">Hydrolase</keyword>
<dbReference type="InterPro" id="IPR008979">
    <property type="entry name" value="Galactose-bd-like_sf"/>
</dbReference>
<gene>
    <name evidence="8" type="ORF">ACFFSY_02140</name>
</gene>
<reference evidence="8 9" key="1">
    <citation type="submission" date="2024-09" db="EMBL/GenBank/DDBJ databases">
        <authorList>
            <person name="Sun Q."/>
            <person name="Mori K."/>
        </authorList>
    </citation>
    <scope>NUCLEOTIDE SEQUENCE [LARGE SCALE GENOMIC DNA]</scope>
    <source>
        <strain evidence="8 9">TISTR 2452</strain>
    </source>
</reference>
<dbReference type="PRINTS" id="PR00739">
    <property type="entry name" value="GLHYDRLASE26"/>
</dbReference>
<feature type="domain" description="SLH" evidence="6">
    <location>
        <begin position="1283"/>
        <end position="1338"/>
    </location>
</feature>
<feature type="domain" description="SLH" evidence="6">
    <location>
        <begin position="1225"/>
        <end position="1282"/>
    </location>
</feature>
<dbReference type="Proteomes" id="UP001589747">
    <property type="component" value="Unassembled WGS sequence"/>
</dbReference>
<feature type="region of interest" description="Disordered" evidence="5">
    <location>
        <begin position="972"/>
        <end position="994"/>
    </location>
</feature>
<feature type="domain" description="GH26" evidence="7">
    <location>
        <begin position="345"/>
        <end position="684"/>
    </location>
</feature>
<dbReference type="PANTHER" id="PTHR40079:SF4">
    <property type="entry name" value="GH26 DOMAIN-CONTAINING PROTEIN-RELATED"/>
    <property type="match status" value="1"/>
</dbReference>
<evidence type="ECO:0000259" key="6">
    <source>
        <dbReference type="PROSITE" id="PS51272"/>
    </source>
</evidence>
<keyword evidence="9" id="KW-1185">Reference proteome</keyword>
<dbReference type="InterPro" id="IPR022790">
    <property type="entry name" value="GH26_dom"/>
</dbReference>
<keyword evidence="3 4" id="KW-0326">Glycosidase</keyword>
<dbReference type="Pfam" id="PF02018">
    <property type="entry name" value="CBM_4_9"/>
    <property type="match status" value="2"/>
</dbReference>
<evidence type="ECO:0000313" key="8">
    <source>
        <dbReference type="EMBL" id="MFB9324739.1"/>
    </source>
</evidence>
<evidence type="ECO:0000313" key="9">
    <source>
        <dbReference type="Proteomes" id="UP001589747"/>
    </source>
</evidence>
<evidence type="ECO:0000256" key="4">
    <source>
        <dbReference type="PROSITE-ProRule" id="PRU01100"/>
    </source>
</evidence>
<protein>
    <submittedName>
        <fullName evidence="8">Glycosyl hydrolase</fullName>
    </submittedName>
</protein>
<dbReference type="Gene3D" id="3.20.20.80">
    <property type="entry name" value="Glycosidases"/>
    <property type="match status" value="1"/>
</dbReference>
<evidence type="ECO:0000256" key="3">
    <source>
        <dbReference type="ARBA" id="ARBA00023295"/>
    </source>
</evidence>
<feature type="active site" description="Nucleophile" evidence="4">
    <location>
        <position position="594"/>
    </location>
</feature>
<feature type="active site" description="Proton donor" evidence="4">
    <location>
        <position position="486"/>
    </location>
</feature>
<proteinExistence type="inferred from homology"/>
<dbReference type="InterPro" id="IPR005087">
    <property type="entry name" value="CBM11"/>
</dbReference>
<dbReference type="EMBL" id="JBHMDO010000003">
    <property type="protein sequence ID" value="MFB9324739.1"/>
    <property type="molecule type" value="Genomic_DNA"/>
</dbReference>
<comment type="similarity">
    <text evidence="1 4">Belongs to the glycosyl hydrolase 26 family.</text>
</comment>
<dbReference type="SUPFAM" id="SSF51445">
    <property type="entry name" value="(Trans)glycosidases"/>
    <property type="match status" value="1"/>
</dbReference>